<dbReference type="GO" id="GO:0046872">
    <property type="term" value="F:metal ion binding"/>
    <property type="evidence" value="ECO:0007669"/>
    <property type="project" value="InterPro"/>
</dbReference>
<dbReference type="SUPFAM" id="SSF63411">
    <property type="entry name" value="LuxS/MPP-like metallohydrolase"/>
    <property type="match status" value="1"/>
</dbReference>
<evidence type="ECO:0000259" key="1">
    <source>
        <dbReference type="Pfam" id="PF05193"/>
    </source>
</evidence>
<dbReference type="PANTHER" id="PTHR43016:SF16">
    <property type="entry name" value="METALLOPROTEASE, PUTATIVE (AFU_ORTHOLOGUE AFUA_4G07610)-RELATED"/>
    <property type="match status" value="1"/>
</dbReference>
<dbReference type="Proteomes" id="UP000887563">
    <property type="component" value="Unplaced"/>
</dbReference>
<accession>A0A914LBZ2</accession>
<dbReference type="Pfam" id="PF05193">
    <property type="entry name" value="Peptidase_M16_C"/>
    <property type="match status" value="1"/>
</dbReference>
<dbReference type="InterPro" id="IPR011249">
    <property type="entry name" value="Metalloenz_LuxS/M16"/>
</dbReference>
<feature type="domain" description="Peptidase M16 C-terminal" evidence="1">
    <location>
        <begin position="38"/>
        <end position="84"/>
    </location>
</feature>
<dbReference type="Gene3D" id="3.30.830.10">
    <property type="entry name" value="Metalloenzyme, LuxS/M16 peptidase-like"/>
    <property type="match status" value="1"/>
</dbReference>
<keyword evidence="2" id="KW-1185">Reference proteome</keyword>
<sequence length="119" mass="14087">MDVLVNRLMDKLYYPQGHPYSFEPGGLASEILKDNTKLDELRQYHSKYFHLNNMLITITGMVNEEELINKILLLESLYFNRIPDNFTRPFQSELAALSAQTMEERIPYDEDKLGWYIYC</sequence>
<reference evidence="3" key="1">
    <citation type="submission" date="2022-11" db="UniProtKB">
        <authorList>
            <consortium name="WormBaseParasite"/>
        </authorList>
    </citation>
    <scope>IDENTIFICATION</scope>
</reference>
<dbReference type="AlphaFoldDB" id="A0A914LBZ2"/>
<proteinExistence type="predicted"/>
<dbReference type="PANTHER" id="PTHR43016">
    <property type="entry name" value="PRESEQUENCE PROTEASE"/>
    <property type="match status" value="1"/>
</dbReference>
<name>A0A914LBZ2_MELIC</name>
<dbReference type="InterPro" id="IPR007863">
    <property type="entry name" value="Peptidase_M16_C"/>
</dbReference>
<dbReference type="WBParaSite" id="Minc3s00387g11435">
    <property type="protein sequence ID" value="Minc3s00387g11435"/>
    <property type="gene ID" value="Minc3s00387g11435"/>
</dbReference>
<protein>
    <submittedName>
        <fullName evidence="3">Peptidase M16 C-terminal domain-containing protein</fullName>
    </submittedName>
</protein>
<evidence type="ECO:0000313" key="3">
    <source>
        <dbReference type="WBParaSite" id="Minc3s00387g11435"/>
    </source>
</evidence>
<evidence type="ECO:0000313" key="2">
    <source>
        <dbReference type="Proteomes" id="UP000887563"/>
    </source>
</evidence>
<organism evidence="2 3">
    <name type="scientific">Meloidogyne incognita</name>
    <name type="common">Southern root-knot nematode worm</name>
    <name type="synonym">Oxyuris incognita</name>
    <dbReference type="NCBI Taxonomy" id="6306"/>
    <lineage>
        <taxon>Eukaryota</taxon>
        <taxon>Metazoa</taxon>
        <taxon>Ecdysozoa</taxon>
        <taxon>Nematoda</taxon>
        <taxon>Chromadorea</taxon>
        <taxon>Rhabditida</taxon>
        <taxon>Tylenchina</taxon>
        <taxon>Tylenchomorpha</taxon>
        <taxon>Tylenchoidea</taxon>
        <taxon>Meloidogynidae</taxon>
        <taxon>Meloidogyninae</taxon>
        <taxon>Meloidogyne</taxon>
        <taxon>Meloidogyne incognita group</taxon>
    </lineage>
</organism>